<evidence type="ECO:0000313" key="2">
    <source>
        <dbReference type="EMBL" id="AUW94059.1"/>
    </source>
</evidence>
<name>A0ABN5H2K2_9FIRM</name>
<dbReference type="InterPro" id="IPR001633">
    <property type="entry name" value="EAL_dom"/>
</dbReference>
<organism evidence="2 3">
    <name type="scientific">Sulfobacillus thermotolerans</name>
    <dbReference type="NCBI Taxonomy" id="338644"/>
    <lineage>
        <taxon>Bacteria</taxon>
        <taxon>Bacillati</taxon>
        <taxon>Bacillota</taxon>
        <taxon>Clostridia</taxon>
        <taxon>Eubacteriales</taxon>
        <taxon>Clostridiales Family XVII. Incertae Sedis</taxon>
        <taxon>Sulfobacillus</taxon>
    </lineage>
</organism>
<keyword evidence="3" id="KW-1185">Reference proteome</keyword>
<dbReference type="Pfam" id="PF00563">
    <property type="entry name" value="EAL"/>
    <property type="match status" value="1"/>
</dbReference>
<dbReference type="EMBL" id="CP019454">
    <property type="protein sequence ID" value="AUW94059.1"/>
    <property type="molecule type" value="Genomic_DNA"/>
</dbReference>
<evidence type="ECO:0000259" key="1">
    <source>
        <dbReference type="PROSITE" id="PS50883"/>
    </source>
</evidence>
<sequence length="241" mass="26501">MISKDAAQQALVAALRRGDIRAVFQPIWTIQGQCVGFEALSRFANGCPPDRVWDYAERVHQVMRLDRIAIQQAVRSAYGLMGKLFLNIRAVHLTAASTLPFLGSSNRIIWEITESQVADQDGASGSLWLRQQGYALALDDAGSGCSTPHRLDWLRPQIVKIDSNVVQEWAQGSPEGLRRWIAAARAIHAVVVAEGVEERAWLEGLAREGIQAVQGYALGRPASAPYWRAHTSYDQGQVGLS</sequence>
<dbReference type="Gene3D" id="3.20.20.450">
    <property type="entry name" value="EAL domain"/>
    <property type="match status" value="1"/>
</dbReference>
<dbReference type="PROSITE" id="PS50883">
    <property type="entry name" value="EAL"/>
    <property type="match status" value="1"/>
</dbReference>
<dbReference type="InterPro" id="IPR050706">
    <property type="entry name" value="Cyclic-di-GMP_PDE-like"/>
</dbReference>
<dbReference type="SMART" id="SM00052">
    <property type="entry name" value="EAL"/>
    <property type="match status" value="1"/>
</dbReference>
<dbReference type="PANTHER" id="PTHR33121">
    <property type="entry name" value="CYCLIC DI-GMP PHOSPHODIESTERASE PDEF"/>
    <property type="match status" value="1"/>
</dbReference>
<dbReference type="CDD" id="cd01948">
    <property type="entry name" value="EAL"/>
    <property type="match status" value="1"/>
</dbReference>
<dbReference type="PANTHER" id="PTHR33121:SF76">
    <property type="entry name" value="SIGNALING PROTEIN"/>
    <property type="match status" value="1"/>
</dbReference>
<reference evidence="2 3" key="1">
    <citation type="journal article" date="2019" name="Sci. Rep.">
        <title>Sulfobacillus thermotolerans: new insights into resistance and metabolic capacities of acidophilic chemolithotrophs.</title>
        <authorList>
            <person name="Panyushkina A.E."/>
            <person name="Babenko V.V."/>
            <person name="Nikitina A.S."/>
            <person name="Selezneva O.V."/>
            <person name="Tsaplina I.A."/>
            <person name="Letarova M.A."/>
            <person name="Kostryukova E.S."/>
            <person name="Letarov A.V."/>
        </authorList>
    </citation>
    <scope>NUCLEOTIDE SEQUENCE [LARGE SCALE GENOMIC DNA]</scope>
    <source>
        <strain evidence="2 3">Kr1</strain>
    </source>
</reference>
<dbReference type="Proteomes" id="UP000325292">
    <property type="component" value="Chromosome"/>
</dbReference>
<proteinExistence type="predicted"/>
<accession>A0ABN5H2K2</accession>
<evidence type="ECO:0000313" key="3">
    <source>
        <dbReference type="Proteomes" id="UP000325292"/>
    </source>
</evidence>
<gene>
    <name evidence="2" type="ORF">BXT84_08935</name>
</gene>
<dbReference type="InterPro" id="IPR035919">
    <property type="entry name" value="EAL_sf"/>
</dbReference>
<dbReference type="SUPFAM" id="SSF141868">
    <property type="entry name" value="EAL domain-like"/>
    <property type="match status" value="1"/>
</dbReference>
<feature type="domain" description="EAL" evidence="1">
    <location>
        <begin position="4"/>
        <end position="235"/>
    </location>
</feature>
<protein>
    <recommendedName>
        <fullName evidence="1">EAL domain-containing protein</fullName>
    </recommendedName>
</protein>